<accession>A0A1N7IPQ0</accession>
<keyword evidence="3" id="KW-0479">Metal-binding</keyword>
<dbReference type="InterPro" id="IPR035938">
    <property type="entry name" value="Hemerythrin-like_sf"/>
</dbReference>
<dbReference type="InterPro" id="IPR016131">
    <property type="entry name" value="Haemerythrin_Fe_BS"/>
</dbReference>
<dbReference type="PANTHER" id="PTHR37164:SF1">
    <property type="entry name" value="BACTERIOHEMERYTHRIN"/>
    <property type="match status" value="1"/>
</dbReference>
<keyword evidence="7" id="KW-1185">Reference proteome</keyword>
<dbReference type="STRING" id="80876.SAMN05421779_101436"/>
<dbReference type="InterPro" id="IPR012827">
    <property type="entry name" value="Hemerythrin_metal-bd"/>
</dbReference>
<evidence type="ECO:0000256" key="4">
    <source>
        <dbReference type="ARBA" id="ARBA00023004"/>
    </source>
</evidence>
<keyword evidence="2" id="KW-0561">Oxygen transport</keyword>
<feature type="domain" description="Hemerythrin-like" evidence="5">
    <location>
        <begin position="16"/>
        <end position="129"/>
    </location>
</feature>
<protein>
    <submittedName>
        <fullName evidence="6">Hemerythrin</fullName>
    </submittedName>
</protein>
<dbReference type="PANTHER" id="PTHR37164">
    <property type="entry name" value="BACTERIOHEMERYTHRIN"/>
    <property type="match status" value="1"/>
</dbReference>
<evidence type="ECO:0000256" key="2">
    <source>
        <dbReference type="ARBA" id="ARBA00022621"/>
    </source>
</evidence>
<dbReference type="NCBIfam" id="TIGR02481">
    <property type="entry name" value="hemeryth_dom"/>
    <property type="match status" value="1"/>
</dbReference>
<keyword evidence="4" id="KW-0408">Iron</keyword>
<dbReference type="SUPFAM" id="SSF47188">
    <property type="entry name" value="Hemerythrin-like"/>
    <property type="match status" value="1"/>
</dbReference>
<evidence type="ECO:0000256" key="1">
    <source>
        <dbReference type="ARBA" id="ARBA00010587"/>
    </source>
</evidence>
<organism evidence="6 7">
    <name type="scientific">Insolitispirillum peregrinum</name>
    <dbReference type="NCBI Taxonomy" id="80876"/>
    <lineage>
        <taxon>Bacteria</taxon>
        <taxon>Pseudomonadati</taxon>
        <taxon>Pseudomonadota</taxon>
        <taxon>Alphaproteobacteria</taxon>
        <taxon>Rhodospirillales</taxon>
        <taxon>Novispirillaceae</taxon>
        <taxon>Insolitispirillum</taxon>
    </lineage>
</organism>
<proteinExistence type="inferred from homology"/>
<dbReference type="Pfam" id="PF01814">
    <property type="entry name" value="Hemerythrin"/>
    <property type="match status" value="1"/>
</dbReference>
<dbReference type="PROSITE" id="PS00550">
    <property type="entry name" value="HEMERYTHRINS"/>
    <property type="match status" value="1"/>
</dbReference>
<sequence length="147" mass="17250">MPYFVWQDSYTVGHPTLDYDHQRLGQIINRLDDAVHFQHGDTEISAILSALRHYVESHFAREERLLEAAGYHHCTTHSVSHRRIEQTLEDFENLHRSSPDNLDAKALLAFLQRWLINHILKDDMDYRPMMECYLASRPAMADHPGRL</sequence>
<dbReference type="InterPro" id="IPR050669">
    <property type="entry name" value="Hemerythrin"/>
</dbReference>
<dbReference type="GO" id="GO:0005344">
    <property type="term" value="F:oxygen carrier activity"/>
    <property type="evidence" value="ECO:0007669"/>
    <property type="project" value="UniProtKB-KW"/>
</dbReference>
<dbReference type="GO" id="GO:0046872">
    <property type="term" value="F:metal ion binding"/>
    <property type="evidence" value="ECO:0007669"/>
    <property type="project" value="UniProtKB-KW"/>
</dbReference>
<dbReference type="AlphaFoldDB" id="A0A1N7IPQ0"/>
<dbReference type="RefSeq" id="WP_076398463.1">
    <property type="nucleotide sequence ID" value="NZ_FTOA01000001.1"/>
</dbReference>
<dbReference type="Proteomes" id="UP000185678">
    <property type="component" value="Unassembled WGS sequence"/>
</dbReference>
<dbReference type="InterPro" id="IPR012312">
    <property type="entry name" value="Hemerythrin-like"/>
</dbReference>
<dbReference type="Gene3D" id="1.20.120.50">
    <property type="entry name" value="Hemerythrin-like"/>
    <property type="match status" value="1"/>
</dbReference>
<evidence type="ECO:0000259" key="5">
    <source>
        <dbReference type="Pfam" id="PF01814"/>
    </source>
</evidence>
<reference evidence="6 7" key="1">
    <citation type="submission" date="2017-01" db="EMBL/GenBank/DDBJ databases">
        <authorList>
            <person name="Mah S.A."/>
            <person name="Swanson W.J."/>
            <person name="Moy G.W."/>
            <person name="Vacquier V.D."/>
        </authorList>
    </citation>
    <scope>NUCLEOTIDE SEQUENCE [LARGE SCALE GENOMIC DNA]</scope>
    <source>
        <strain evidence="6 7">DSM 11589</strain>
    </source>
</reference>
<keyword evidence="2" id="KW-0813">Transport</keyword>
<gene>
    <name evidence="6" type="ORF">SAMN05421779_101436</name>
</gene>
<dbReference type="EMBL" id="FTOA01000001">
    <property type="protein sequence ID" value="SIS38961.1"/>
    <property type="molecule type" value="Genomic_DNA"/>
</dbReference>
<dbReference type="NCBIfam" id="NF033749">
    <property type="entry name" value="bact_hemeryth"/>
    <property type="match status" value="1"/>
</dbReference>
<comment type="similarity">
    <text evidence="1">Belongs to the hemerythrin family.</text>
</comment>
<evidence type="ECO:0000313" key="6">
    <source>
        <dbReference type="EMBL" id="SIS38961.1"/>
    </source>
</evidence>
<name>A0A1N7IPQ0_9PROT</name>
<dbReference type="CDD" id="cd12107">
    <property type="entry name" value="Hemerythrin"/>
    <property type="match status" value="1"/>
</dbReference>
<evidence type="ECO:0000256" key="3">
    <source>
        <dbReference type="ARBA" id="ARBA00022723"/>
    </source>
</evidence>
<evidence type="ECO:0000313" key="7">
    <source>
        <dbReference type="Proteomes" id="UP000185678"/>
    </source>
</evidence>